<feature type="compositionally biased region" description="Polar residues" evidence="1">
    <location>
        <begin position="43"/>
        <end position="53"/>
    </location>
</feature>
<dbReference type="KEGG" id="scm:SCHCO_02618142"/>
<organism evidence="3">
    <name type="scientific">Schizophyllum commune (strain H4-8 / FGSC 9210)</name>
    <name type="common">Split gill fungus</name>
    <dbReference type="NCBI Taxonomy" id="578458"/>
    <lineage>
        <taxon>Eukaryota</taxon>
        <taxon>Fungi</taxon>
        <taxon>Dikarya</taxon>
        <taxon>Basidiomycota</taxon>
        <taxon>Agaricomycotina</taxon>
        <taxon>Agaricomycetes</taxon>
        <taxon>Agaricomycetidae</taxon>
        <taxon>Agaricales</taxon>
        <taxon>Schizophyllaceae</taxon>
        <taxon>Schizophyllum</taxon>
    </lineage>
</organism>
<dbReference type="OrthoDB" id="2963742at2759"/>
<dbReference type="GeneID" id="9590551"/>
<name>D8Q3K6_SCHCM</name>
<sequence length="180" mass="19151">MSNYNSTRSDPSLLDMSSSAHIAAISISSRACEPSASIGRPSFTDSSLATPGSSPVPVPVAPAPHKTSVLAAVASHVRSWIGEAGPLRRSQSREVSALRDAPVFPVGATVAPTVKTSRTASLTPPFDDENTAPWWPRKDGSWGKRPLVDPTRGLHATIQLPLRPQDPFNARGRRQTRVVA</sequence>
<feature type="region of interest" description="Disordered" evidence="1">
    <location>
        <begin position="119"/>
        <end position="148"/>
    </location>
</feature>
<reference evidence="2 3" key="1">
    <citation type="journal article" date="2010" name="Nat. Biotechnol.">
        <title>Genome sequence of the model mushroom Schizophyllum commune.</title>
        <authorList>
            <person name="Ohm R.A."/>
            <person name="de Jong J.F."/>
            <person name="Lugones L.G."/>
            <person name="Aerts A."/>
            <person name="Kothe E."/>
            <person name="Stajich J.E."/>
            <person name="de Vries R.P."/>
            <person name="Record E."/>
            <person name="Levasseur A."/>
            <person name="Baker S.E."/>
            <person name="Bartholomew K.A."/>
            <person name="Coutinho P.M."/>
            <person name="Erdmann S."/>
            <person name="Fowler T.J."/>
            <person name="Gathman A.C."/>
            <person name="Lombard V."/>
            <person name="Henrissat B."/>
            <person name="Knabe N."/>
            <person name="Kuees U."/>
            <person name="Lilly W.W."/>
            <person name="Lindquist E."/>
            <person name="Lucas S."/>
            <person name="Magnuson J.K."/>
            <person name="Piumi F."/>
            <person name="Raudaskoski M."/>
            <person name="Salamov A."/>
            <person name="Schmutz J."/>
            <person name="Schwarze F.W.M.R."/>
            <person name="vanKuyk P.A."/>
            <person name="Horton J.S."/>
            <person name="Grigoriev I.V."/>
            <person name="Woesten H.A.B."/>
        </authorList>
    </citation>
    <scope>NUCLEOTIDE SEQUENCE [LARGE SCALE GENOMIC DNA]</scope>
    <source>
        <strain evidence="3">H4-8 / FGSC 9210</strain>
    </source>
</reference>
<evidence type="ECO:0000313" key="2">
    <source>
        <dbReference type="EMBL" id="EFI98326.1"/>
    </source>
</evidence>
<accession>D8Q3K6</accession>
<evidence type="ECO:0000313" key="3">
    <source>
        <dbReference type="Proteomes" id="UP000007431"/>
    </source>
</evidence>
<dbReference type="EMBL" id="GL377305">
    <property type="protein sequence ID" value="EFI98326.1"/>
    <property type="molecule type" value="Genomic_DNA"/>
</dbReference>
<dbReference type="HOGENOM" id="CLU_1497068_0_0_1"/>
<dbReference type="AlphaFoldDB" id="D8Q3K6"/>
<gene>
    <name evidence="2" type="ORF">SCHCODRAFT_84951</name>
</gene>
<dbReference type="InParanoid" id="D8Q3K6"/>
<dbReference type="Proteomes" id="UP000007431">
    <property type="component" value="Unassembled WGS sequence"/>
</dbReference>
<dbReference type="VEuPathDB" id="FungiDB:SCHCODRAFT_02618142"/>
<keyword evidence="3" id="KW-1185">Reference proteome</keyword>
<evidence type="ECO:0000256" key="1">
    <source>
        <dbReference type="SAM" id="MobiDB-lite"/>
    </source>
</evidence>
<proteinExistence type="predicted"/>
<feature type="region of interest" description="Disordered" evidence="1">
    <location>
        <begin position="31"/>
        <end position="60"/>
    </location>
</feature>
<protein>
    <submittedName>
        <fullName evidence="2">Expressed protein</fullName>
    </submittedName>
</protein>